<accession>A0ACB8N2I4</accession>
<proteinExistence type="predicted"/>
<dbReference type="Proteomes" id="UP000829398">
    <property type="component" value="Chromosome 2"/>
</dbReference>
<sequence>MIMLHSCLCFSPKYHPLQLSGCMKKHVSPITRIHEGAVNRGSESTKHSIRCRSSLVHLTNCRNRNGEGITNDKQCKPFNRHRAPVTLQDEAASRFDEDNNNSIGFRDAFLKNINAIFQFTRPFFLLGTMIDMTSVSLLAPQQFADLTPTFFIGLLKAIVPGLLVNIYEVGVNQLYDVEIDKINKPDLPLASGDLSIGAGITITCTCLLMSLAIGIMLRSPPLISTIIMWFLLSSAYSVDLPFLRWKRNPFLATMYGVLERGLAMPLGYFMHIQKYVLGRPIEFSRTLMFVVAVKCWFCVLLVLLKDMPDVDGDKEHGIQTLSIALGKEKVLWLGVYMLLVVYGALVIAGASSPFLESKLITIIGHSTLAFLLLQRARNVDVSSQAAILSFYRFIWKVGGSTLMCNFNIIFVQIQESFRILFNSRLTYIVICFCTHLQLLFAEHILLPCVRL</sequence>
<organism evidence="1 2">
    <name type="scientific">Citrus sinensis</name>
    <name type="common">Sweet orange</name>
    <name type="synonym">Citrus aurantium var. sinensis</name>
    <dbReference type="NCBI Taxonomy" id="2711"/>
    <lineage>
        <taxon>Eukaryota</taxon>
        <taxon>Viridiplantae</taxon>
        <taxon>Streptophyta</taxon>
        <taxon>Embryophyta</taxon>
        <taxon>Tracheophyta</taxon>
        <taxon>Spermatophyta</taxon>
        <taxon>Magnoliopsida</taxon>
        <taxon>eudicotyledons</taxon>
        <taxon>Gunneridae</taxon>
        <taxon>Pentapetalae</taxon>
        <taxon>rosids</taxon>
        <taxon>malvids</taxon>
        <taxon>Sapindales</taxon>
        <taxon>Rutaceae</taxon>
        <taxon>Aurantioideae</taxon>
        <taxon>Citrus</taxon>
    </lineage>
</organism>
<name>A0ACB8N2I4_CITSI</name>
<evidence type="ECO:0000313" key="2">
    <source>
        <dbReference type="Proteomes" id="UP000829398"/>
    </source>
</evidence>
<evidence type="ECO:0000313" key="1">
    <source>
        <dbReference type="EMBL" id="KAH9791794.1"/>
    </source>
</evidence>
<comment type="caution">
    <text evidence="1">The sequence shown here is derived from an EMBL/GenBank/DDBJ whole genome shotgun (WGS) entry which is preliminary data.</text>
</comment>
<keyword evidence="2" id="KW-1185">Reference proteome</keyword>
<protein>
    <submittedName>
        <fullName evidence="1">Uncharacterized protein</fullName>
    </submittedName>
</protein>
<reference evidence="2" key="1">
    <citation type="journal article" date="2023" name="Hortic. Res.">
        <title>A chromosome-level phased genome enabling allele-level studies in sweet orange: a case study on citrus Huanglongbing tolerance.</title>
        <authorList>
            <person name="Wu B."/>
            <person name="Yu Q."/>
            <person name="Deng Z."/>
            <person name="Duan Y."/>
            <person name="Luo F."/>
            <person name="Gmitter F. Jr."/>
        </authorList>
    </citation>
    <scope>NUCLEOTIDE SEQUENCE [LARGE SCALE GENOMIC DNA]</scope>
    <source>
        <strain evidence="2">cv. Valencia</strain>
    </source>
</reference>
<dbReference type="EMBL" id="CM039171">
    <property type="protein sequence ID" value="KAH9791794.1"/>
    <property type="molecule type" value="Genomic_DNA"/>
</dbReference>
<gene>
    <name evidence="1" type="ORF">KPL71_003874</name>
</gene>